<gene>
    <name evidence="2" type="ORF">IAE60_16390</name>
</gene>
<dbReference type="EMBL" id="CP060731">
    <property type="protein sequence ID" value="QNN77470.1"/>
    <property type="molecule type" value="Genomic_DNA"/>
</dbReference>
<keyword evidence="2" id="KW-0808">Transferase</keyword>
<evidence type="ECO:0000259" key="1">
    <source>
        <dbReference type="Pfam" id="PF00535"/>
    </source>
</evidence>
<dbReference type="RefSeq" id="WP_187573057.1">
    <property type="nucleotide sequence ID" value="NZ_CP060731.1"/>
</dbReference>
<dbReference type="Gene3D" id="3.90.550.10">
    <property type="entry name" value="Spore Coat Polysaccharide Biosynthesis Protein SpsA, Chain A"/>
    <property type="match status" value="1"/>
</dbReference>
<dbReference type="SUPFAM" id="SSF53448">
    <property type="entry name" value="Nucleotide-diphospho-sugar transferases"/>
    <property type="match status" value="1"/>
</dbReference>
<reference evidence="2 3" key="1">
    <citation type="submission" date="2020-08" db="EMBL/GenBank/DDBJ databases">
        <title>Streptomycin Non-resistant strain, P. mexicana.</title>
        <authorList>
            <person name="Ganesh-Kumar S."/>
            <person name="Zhe T."/>
            <person name="Yu Z."/>
            <person name="Min Y."/>
        </authorList>
    </citation>
    <scope>NUCLEOTIDE SEQUENCE [LARGE SCALE GENOMIC DNA]</scope>
    <source>
        <strain evidence="2 3">GTZY2</strain>
    </source>
</reference>
<feature type="domain" description="Glycosyltransferase 2-like" evidence="1">
    <location>
        <begin position="19"/>
        <end position="181"/>
    </location>
</feature>
<dbReference type="InterPro" id="IPR001173">
    <property type="entry name" value="Glyco_trans_2-like"/>
</dbReference>
<dbReference type="PANTHER" id="PTHR43685">
    <property type="entry name" value="GLYCOSYLTRANSFERASE"/>
    <property type="match status" value="1"/>
</dbReference>
<dbReference type="InterPro" id="IPR050834">
    <property type="entry name" value="Glycosyltransf_2"/>
</dbReference>
<proteinExistence type="predicted"/>
<dbReference type="PANTHER" id="PTHR43685:SF2">
    <property type="entry name" value="GLYCOSYLTRANSFERASE 2-LIKE DOMAIN-CONTAINING PROTEIN"/>
    <property type="match status" value="1"/>
</dbReference>
<protein>
    <submittedName>
        <fullName evidence="2">Glycosyltransferase</fullName>
    </submittedName>
</protein>
<evidence type="ECO:0000313" key="3">
    <source>
        <dbReference type="Proteomes" id="UP000515838"/>
    </source>
</evidence>
<organism evidence="2 3">
    <name type="scientific">Pseudoxanthomonas mexicana</name>
    <dbReference type="NCBI Taxonomy" id="128785"/>
    <lineage>
        <taxon>Bacteria</taxon>
        <taxon>Pseudomonadati</taxon>
        <taxon>Pseudomonadota</taxon>
        <taxon>Gammaproteobacteria</taxon>
        <taxon>Lysobacterales</taxon>
        <taxon>Lysobacteraceae</taxon>
        <taxon>Pseudoxanthomonas</taxon>
    </lineage>
</organism>
<accession>A0A7G9TBJ5</accession>
<dbReference type="Pfam" id="PF00535">
    <property type="entry name" value="Glycos_transf_2"/>
    <property type="match status" value="1"/>
</dbReference>
<dbReference type="InterPro" id="IPR029044">
    <property type="entry name" value="Nucleotide-diphossugar_trans"/>
</dbReference>
<dbReference type="GO" id="GO:0016740">
    <property type="term" value="F:transferase activity"/>
    <property type="evidence" value="ECO:0007669"/>
    <property type="project" value="UniProtKB-KW"/>
</dbReference>
<evidence type="ECO:0000313" key="2">
    <source>
        <dbReference type="EMBL" id="QNN77470.1"/>
    </source>
</evidence>
<name>A0A7G9TBJ5_PSEMX</name>
<sequence length="315" mass="35509">MYSSFLETSFNMACDIEVSVIIPTYNRRTLLPRAIDSVLAQTRAVEEIIVVDDGSTDGTGDMLRERYGDRVRHVWQSNAGVSAARNHGMRLARGRYLALLDSDDEWMPEKTALQVAFLDARPEFGMVVCDVERIDGDYRHIDVFRRRDVVREDGWALRWLLHNPALIPASVMLRRQVVEQLGGFDEALRTAEDLEFHLRIARHWPIGVVEQPLVRAMRGHEGLSAASSTYDDYVRVVEKAVADARGTLDDGELDAALAGTYLRNARGMLIRRRWAAGTALARRAWGLSRDPAQRREIAGLLPFGVKRFLRGLVPG</sequence>
<dbReference type="GeneID" id="81472567"/>
<dbReference type="AlphaFoldDB" id="A0A7G9TBJ5"/>
<dbReference type="Proteomes" id="UP000515838">
    <property type="component" value="Chromosome"/>
</dbReference>